<feature type="domain" description="Acyl-CoA oxidase/dehydrogenase middle" evidence="8">
    <location>
        <begin position="81"/>
        <end position="175"/>
    </location>
</feature>
<evidence type="ECO:0000256" key="6">
    <source>
        <dbReference type="SAM" id="MobiDB-lite"/>
    </source>
</evidence>
<evidence type="ECO:0000313" key="9">
    <source>
        <dbReference type="EMBL" id="MBB0242712.1"/>
    </source>
</evidence>
<evidence type="ECO:0000256" key="5">
    <source>
        <dbReference type="RuleBase" id="RU362125"/>
    </source>
</evidence>
<dbReference type="InterPro" id="IPR037069">
    <property type="entry name" value="AcylCoA_DH/ox_N_sf"/>
</dbReference>
<feature type="domain" description="Acyl-CoA dehydrogenase/oxidase C-terminal" evidence="7">
    <location>
        <begin position="237"/>
        <end position="322"/>
    </location>
</feature>
<dbReference type="SUPFAM" id="SSF47203">
    <property type="entry name" value="Acyl-CoA dehydrogenase C-terminal domain-like"/>
    <property type="match status" value="1"/>
</dbReference>
<gene>
    <name evidence="9" type="ORF">FNQ90_00960</name>
</gene>
<feature type="region of interest" description="Disordered" evidence="6">
    <location>
        <begin position="1"/>
        <end position="21"/>
    </location>
</feature>
<accession>A0A7W3XZW5</accession>
<dbReference type="CDD" id="cd00567">
    <property type="entry name" value="ACAD"/>
    <property type="match status" value="1"/>
</dbReference>
<proteinExistence type="inferred from homology"/>
<name>A0A7W3XZW5_9ACTN</name>
<dbReference type="InterPro" id="IPR009100">
    <property type="entry name" value="AcylCoA_DH/oxidase_NM_dom_sf"/>
</dbReference>
<evidence type="ECO:0000259" key="8">
    <source>
        <dbReference type="Pfam" id="PF02770"/>
    </source>
</evidence>
<evidence type="ECO:0000259" key="7">
    <source>
        <dbReference type="Pfam" id="PF00441"/>
    </source>
</evidence>
<dbReference type="Gene3D" id="2.40.110.10">
    <property type="entry name" value="Butyryl-CoA Dehydrogenase, subunit A, domain 2"/>
    <property type="match status" value="1"/>
</dbReference>
<dbReference type="GO" id="GO:0003995">
    <property type="term" value="F:acyl-CoA dehydrogenase activity"/>
    <property type="evidence" value="ECO:0007669"/>
    <property type="project" value="TreeGrafter"/>
</dbReference>
<dbReference type="Proteomes" id="UP000538929">
    <property type="component" value="Unassembled WGS sequence"/>
</dbReference>
<dbReference type="PANTHER" id="PTHR43884:SF12">
    <property type="entry name" value="ISOVALERYL-COA DEHYDROGENASE, MITOCHONDRIAL-RELATED"/>
    <property type="match status" value="1"/>
</dbReference>
<evidence type="ECO:0000256" key="4">
    <source>
        <dbReference type="ARBA" id="ARBA00022827"/>
    </source>
</evidence>
<protein>
    <submittedName>
        <fullName evidence="9">Acyl-CoA dehydrogenase</fullName>
    </submittedName>
</protein>
<keyword evidence="10" id="KW-1185">Reference proteome</keyword>
<evidence type="ECO:0000256" key="1">
    <source>
        <dbReference type="ARBA" id="ARBA00001974"/>
    </source>
</evidence>
<dbReference type="SUPFAM" id="SSF56645">
    <property type="entry name" value="Acyl-CoA dehydrogenase NM domain-like"/>
    <property type="match status" value="1"/>
</dbReference>
<dbReference type="Pfam" id="PF02770">
    <property type="entry name" value="Acyl-CoA_dh_M"/>
    <property type="match status" value="1"/>
</dbReference>
<dbReference type="InterPro" id="IPR009075">
    <property type="entry name" value="AcylCo_DH/oxidase_C"/>
</dbReference>
<comment type="caution">
    <text evidence="9">The sequence shown here is derived from an EMBL/GenBank/DDBJ whole genome shotgun (WGS) entry which is preliminary data.</text>
</comment>
<dbReference type="Gene3D" id="1.10.540.10">
    <property type="entry name" value="Acyl-CoA dehydrogenase/oxidase, N-terminal domain"/>
    <property type="match status" value="1"/>
</dbReference>
<comment type="cofactor">
    <cofactor evidence="1 5">
        <name>FAD</name>
        <dbReference type="ChEBI" id="CHEBI:57692"/>
    </cofactor>
</comment>
<keyword evidence="3 5" id="KW-0285">Flavoprotein</keyword>
<dbReference type="InterPro" id="IPR006091">
    <property type="entry name" value="Acyl-CoA_Oxase/DH_mid-dom"/>
</dbReference>
<dbReference type="Pfam" id="PF00441">
    <property type="entry name" value="Acyl-CoA_dh_1"/>
    <property type="match status" value="1"/>
</dbReference>
<evidence type="ECO:0000313" key="10">
    <source>
        <dbReference type="Proteomes" id="UP000538929"/>
    </source>
</evidence>
<comment type="similarity">
    <text evidence="2 5">Belongs to the acyl-CoA dehydrogenase family.</text>
</comment>
<dbReference type="EMBL" id="VKHT01000014">
    <property type="protein sequence ID" value="MBB0242712.1"/>
    <property type="molecule type" value="Genomic_DNA"/>
</dbReference>
<dbReference type="InterPro" id="IPR046373">
    <property type="entry name" value="Acyl-CoA_Oxase/DH_mid-dom_sf"/>
</dbReference>
<dbReference type="PANTHER" id="PTHR43884">
    <property type="entry name" value="ACYL-COA DEHYDROGENASE"/>
    <property type="match status" value="1"/>
</dbReference>
<dbReference type="AlphaFoldDB" id="A0A7W3XZW5"/>
<sequence>MRAASTPKEFRTPDMPGDLDGTDGCLPRVVATVEFARGDAGVVCSNTGPSLAGVAVDTLGDEAQRELFYGAIADGRSWTFFGMTEPARGSDAAAMETRLDALPDPADGHALTGAKRYVGNASRATIGVVFARTGRTALSIRAALVPLPAEGLTAEPLDMIGLRGARICRLDLDGVRVPRTHLLGAHLPASRRGLWGIGRTFNAMRLQITALALGTAWAIRDSVAELRPGWSGLEPVTARLTAACALLHDAAAAVDLDPDARRPPSAAKLHGTDLAVRTAHWAAGAVGSGGLLEHPLLEKWCRDVRAFEFMDGTSNIQRLHITGDIASRKART</sequence>
<dbReference type="GO" id="GO:0050660">
    <property type="term" value="F:flavin adenine dinucleotide binding"/>
    <property type="evidence" value="ECO:0007669"/>
    <property type="project" value="InterPro"/>
</dbReference>
<evidence type="ECO:0000256" key="3">
    <source>
        <dbReference type="ARBA" id="ARBA00022630"/>
    </source>
</evidence>
<dbReference type="InterPro" id="IPR036250">
    <property type="entry name" value="AcylCo_DH-like_C"/>
</dbReference>
<dbReference type="Gene3D" id="1.20.140.10">
    <property type="entry name" value="Butyryl-CoA Dehydrogenase, subunit A, domain 3"/>
    <property type="match status" value="2"/>
</dbReference>
<evidence type="ECO:0000256" key="2">
    <source>
        <dbReference type="ARBA" id="ARBA00009347"/>
    </source>
</evidence>
<organism evidence="9 10">
    <name type="scientific">Streptomyces alkaliphilus</name>
    <dbReference type="NCBI Taxonomy" id="1472722"/>
    <lineage>
        <taxon>Bacteria</taxon>
        <taxon>Bacillati</taxon>
        <taxon>Actinomycetota</taxon>
        <taxon>Actinomycetes</taxon>
        <taxon>Kitasatosporales</taxon>
        <taxon>Streptomycetaceae</taxon>
        <taxon>Streptomyces</taxon>
    </lineage>
</organism>
<reference evidence="10" key="1">
    <citation type="submission" date="2019-10" db="EMBL/GenBank/DDBJ databases">
        <title>Streptomyces sp. nov., a novel actinobacterium isolated from alkaline environment.</title>
        <authorList>
            <person name="Golinska P."/>
        </authorList>
    </citation>
    <scope>NUCLEOTIDE SEQUENCE [LARGE SCALE GENOMIC DNA]</scope>
    <source>
        <strain evidence="10">DSM 42118</strain>
    </source>
</reference>
<keyword evidence="5" id="KW-0560">Oxidoreductase</keyword>
<keyword evidence="4 5" id="KW-0274">FAD</keyword>